<accession>A0ABP0H3C6</accession>
<keyword evidence="1 2" id="KW-0728">SH3 domain</keyword>
<organism evidence="5 6">
    <name type="scientific">Clavelina lepadiformis</name>
    <name type="common">Light-bulb sea squirt</name>
    <name type="synonym">Ascidia lepadiformis</name>
    <dbReference type="NCBI Taxonomy" id="159417"/>
    <lineage>
        <taxon>Eukaryota</taxon>
        <taxon>Metazoa</taxon>
        <taxon>Chordata</taxon>
        <taxon>Tunicata</taxon>
        <taxon>Ascidiacea</taxon>
        <taxon>Aplousobranchia</taxon>
        <taxon>Clavelinidae</taxon>
        <taxon>Clavelina</taxon>
    </lineage>
</organism>
<reference evidence="5 6" key="1">
    <citation type="submission" date="2024-02" db="EMBL/GenBank/DDBJ databases">
        <authorList>
            <person name="Daric V."/>
            <person name="Darras S."/>
        </authorList>
    </citation>
    <scope>NUCLEOTIDE SEQUENCE [LARGE SCALE GENOMIC DNA]</scope>
</reference>
<feature type="region of interest" description="Disordered" evidence="3">
    <location>
        <begin position="110"/>
        <end position="145"/>
    </location>
</feature>
<evidence type="ECO:0000313" key="5">
    <source>
        <dbReference type="EMBL" id="CAK8698497.1"/>
    </source>
</evidence>
<dbReference type="InterPro" id="IPR030125">
    <property type="entry name" value="SPIN90/Ldb17"/>
</dbReference>
<dbReference type="PROSITE" id="PS50002">
    <property type="entry name" value="SH3"/>
    <property type="match status" value="1"/>
</dbReference>
<dbReference type="PANTHER" id="PTHR13357:SF1">
    <property type="entry name" value="NCK-INTERACTING PROTEIN WITH SH3 DOMAIN"/>
    <property type="match status" value="1"/>
</dbReference>
<dbReference type="Gene3D" id="2.30.30.40">
    <property type="entry name" value="SH3 Domains"/>
    <property type="match status" value="1"/>
</dbReference>
<comment type="caution">
    <text evidence="5">The sequence shown here is derived from an EMBL/GenBank/DDBJ whole genome shotgun (WGS) entry which is preliminary data.</text>
</comment>
<dbReference type="SMART" id="SM00326">
    <property type="entry name" value="SH3"/>
    <property type="match status" value="1"/>
</dbReference>
<dbReference type="InterPro" id="IPR036028">
    <property type="entry name" value="SH3-like_dom_sf"/>
</dbReference>
<sequence>MCMVKMYKAIHSYSGRKGGSHTLPINNGDILCVLEKTNDSWWLASNADGKIGYVPVTYVKLDHKYDSKDVVLQSVDRAIAAVYASAENGRLSDQQQSLLKKLTKHKDETLTSMKHNKQNHSKRQAPAPPVQCTITPPPPPRSISLNQETALSQPQPVQSFNTSVCTEGVSKAVEEFVLEASHTETVSLKTQEDNFAADRSNIVVGIPNHLGEDLVHLVQEQTKLREGRSRELVASIAKMIGESIPSISNVMNEIVEVLPTAEIMSDPNIEKLGLALANLTEIKDDAQQRNWAIEDDKQKITTILNDIIESLSNGNKQDCINELLKDDCQSVTMLTVYHQMESRVSIRILVLQVLGVICSLSTKFISALLPTVLPDELVRDITEHCDDIQRICFSALVLSMVFSTGEPVPVGYYDTVGEKFIGFLLKCIENGLEEDSQDQVGDIFVRLILSINLHFLIPQDNLTLNAVVTGQSSTTLSEKIMLLVNRGDDPVVTCEANDCPPPHSVVKFLQDIFSRDDTAQSFLYTNDLLVLIDILTRNISDLSPGDKLRTEYLDLLLNVLKRSSYHETKHKGNEILSVLERIRDEDAFIEDNLQTNVEFDKRIVNIILQEHKDCLV</sequence>
<evidence type="ECO:0000256" key="2">
    <source>
        <dbReference type="PROSITE-ProRule" id="PRU00192"/>
    </source>
</evidence>
<dbReference type="EMBL" id="CAWYQH010000174">
    <property type="protein sequence ID" value="CAK8698497.1"/>
    <property type="molecule type" value="Genomic_DNA"/>
</dbReference>
<evidence type="ECO:0000256" key="1">
    <source>
        <dbReference type="ARBA" id="ARBA00022443"/>
    </source>
</evidence>
<feature type="compositionally biased region" description="Basic residues" evidence="3">
    <location>
        <begin position="114"/>
        <end position="123"/>
    </location>
</feature>
<feature type="domain" description="SH3" evidence="4">
    <location>
        <begin position="2"/>
        <end position="64"/>
    </location>
</feature>
<evidence type="ECO:0000259" key="4">
    <source>
        <dbReference type="PROSITE" id="PS50002"/>
    </source>
</evidence>
<dbReference type="PANTHER" id="PTHR13357">
    <property type="entry name" value="SH3 ADAPTER PROTEIN SPIN90 NCK INTERACTING PROTEIN WITH SH3 DOMAIN"/>
    <property type="match status" value="1"/>
</dbReference>
<keyword evidence="6" id="KW-1185">Reference proteome</keyword>
<evidence type="ECO:0000313" key="6">
    <source>
        <dbReference type="Proteomes" id="UP001642483"/>
    </source>
</evidence>
<proteinExistence type="predicted"/>
<dbReference type="Pfam" id="PF09431">
    <property type="entry name" value="SPIN90_LRD"/>
    <property type="match status" value="1"/>
</dbReference>
<dbReference type="SUPFAM" id="SSF50044">
    <property type="entry name" value="SH3-domain"/>
    <property type="match status" value="1"/>
</dbReference>
<dbReference type="Proteomes" id="UP001642483">
    <property type="component" value="Unassembled WGS sequence"/>
</dbReference>
<protein>
    <recommendedName>
        <fullName evidence="4">SH3 domain-containing protein</fullName>
    </recommendedName>
</protein>
<gene>
    <name evidence="5" type="ORF">CVLEPA_LOCUS31932</name>
</gene>
<evidence type="ECO:0000256" key="3">
    <source>
        <dbReference type="SAM" id="MobiDB-lite"/>
    </source>
</evidence>
<name>A0ABP0H3C6_CLALP</name>
<dbReference type="InterPro" id="IPR001452">
    <property type="entry name" value="SH3_domain"/>
</dbReference>
<dbReference type="Pfam" id="PF00018">
    <property type="entry name" value="SH3_1"/>
    <property type="match status" value="1"/>
</dbReference>
<dbReference type="InterPro" id="IPR018556">
    <property type="entry name" value="SPIN90/Ldb17_LRD"/>
</dbReference>